<dbReference type="InterPro" id="IPR015947">
    <property type="entry name" value="PUA-like_sf"/>
</dbReference>
<proteinExistence type="predicted"/>
<dbReference type="Pfam" id="PF04033">
    <property type="entry name" value="DUF365"/>
    <property type="match status" value="1"/>
</dbReference>
<dbReference type="EMBL" id="LT607756">
    <property type="protein sequence ID" value="SCG85420.1"/>
    <property type="molecule type" value="Genomic_DNA"/>
</dbReference>
<dbReference type="KEGG" id="mcub:MCBB_0856"/>
<protein>
    <recommendedName>
        <fullName evidence="3">EVE domain-containing protein</fullName>
    </recommendedName>
</protein>
<dbReference type="Gene3D" id="2.30.130.30">
    <property type="entry name" value="Hypothetical protein"/>
    <property type="match status" value="1"/>
</dbReference>
<organism evidence="1 2">
    <name type="scientific">Methanobacterium congolense</name>
    <dbReference type="NCBI Taxonomy" id="118062"/>
    <lineage>
        <taxon>Archaea</taxon>
        <taxon>Methanobacteriati</taxon>
        <taxon>Methanobacteriota</taxon>
        <taxon>Methanomada group</taxon>
        <taxon>Methanobacteria</taxon>
        <taxon>Methanobacteriales</taxon>
        <taxon>Methanobacteriaceae</taxon>
        <taxon>Methanobacterium</taxon>
    </lineage>
</organism>
<sequence>MKDIKGVTHPIPTEYAERIYNNEKTVFVGKSHLGRVEKGDKFIIYESHGAKAYTGWADIVSIQKMKPAAITRKYKNQLMITAEELKEYAKNKPEMNVIEFENFQKFKKPVVPERFVTVAGKYIYENEFKMIEKNKN</sequence>
<dbReference type="STRING" id="118062.MCBB_0856"/>
<dbReference type="SUPFAM" id="SSF88697">
    <property type="entry name" value="PUA domain-like"/>
    <property type="match status" value="1"/>
</dbReference>
<dbReference type="OrthoDB" id="68955at2157"/>
<accession>A0A1D3L1V3</accession>
<evidence type="ECO:0000313" key="1">
    <source>
        <dbReference type="EMBL" id="SCG85420.1"/>
    </source>
</evidence>
<keyword evidence="2" id="KW-1185">Reference proteome</keyword>
<dbReference type="RefSeq" id="WP_071906586.1">
    <property type="nucleotide sequence ID" value="NZ_LT607756.1"/>
</dbReference>
<name>A0A1D3L1V3_9EURY</name>
<dbReference type="InterPro" id="IPR007176">
    <property type="entry name" value="DUF365"/>
</dbReference>
<dbReference type="AlphaFoldDB" id="A0A1D3L1V3"/>
<gene>
    <name evidence="1" type="ORF">MCBB_0856</name>
</gene>
<dbReference type="GeneID" id="30411705"/>
<evidence type="ECO:0000313" key="2">
    <source>
        <dbReference type="Proteomes" id="UP000094707"/>
    </source>
</evidence>
<dbReference type="Proteomes" id="UP000094707">
    <property type="component" value="Chromosome I"/>
</dbReference>
<reference evidence="1 2" key="1">
    <citation type="submission" date="2016-08" db="EMBL/GenBank/DDBJ databases">
        <authorList>
            <person name="Seilhamer J.J."/>
        </authorList>
    </citation>
    <scope>NUCLEOTIDE SEQUENCE [LARGE SCALE GENOMIC DNA]</scope>
    <source>
        <strain evidence="1">Buetzberg</strain>
    </source>
</reference>
<evidence type="ECO:0008006" key="3">
    <source>
        <dbReference type="Google" id="ProtNLM"/>
    </source>
</evidence>